<dbReference type="Pfam" id="PF00756">
    <property type="entry name" value="Esterase"/>
    <property type="match status" value="1"/>
</dbReference>
<feature type="active site" description="Charge relay system" evidence="7">
    <location>
        <position position="227"/>
    </location>
</feature>
<evidence type="ECO:0000256" key="6">
    <source>
        <dbReference type="NCBIfam" id="TIGR02821"/>
    </source>
</evidence>
<accession>A0A832H9S5</accession>
<dbReference type="GO" id="GO:0052689">
    <property type="term" value="F:carboxylic ester hydrolase activity"/>
    <property type="evidence" value="ECO:0007669"/>
    <property type="project" value="UniProtKB-KW"/>
</dbReference>
<feature type="active site" description="Charge relay system" evidence="7">
    <location>
        <position position="151"/>
    </location>
</feature>
<dbReference type="InterPro" id="IPR029058">
    <property type="entry name" value="AB_hydrolase_fold"/>
</dbReference>
<dbReference type="NCBIfam" id="TIGR02821">
    <property type="entry name" value="fghA_ester_D"/>
    <property type="match status" value="1"/>
</dbReference>
<evidence type="ECO:0000256" key="2">
    <source>
        <dbReference type="ARBA" id="ARBA00012479"/>
    </source>
</evidence>
<dbReference type="GO" id="GO:0005829">
    <property type="term" value="C:cytosol"/>
    <property type="evidence" value="ECO:0007669"/>
    <property type="project" value="TreeGrafter"/>
</dbReference>
<dbReference type="EMBL" id="DSRD01000739">
    <property type="protein sequence ID" value="HGW94960.1"/>
    <property type="molecule type" value="Genomic_DNA"/>
</dbReference>
<evidence type="ECO:0000256" key="4">
    <source>
        <dbReference type="ARBA" id="ARBA00022801"/>
    </source>
</evidence>
<keyword evidence="4 8" id="KW-0378">Hydrolase</keyword>
<evidence type="ECO:0000313" key="9">
    <source>
        <dbReference type="EMBL" id="HGW94960.1"/>
    </source>
</evidence>
<protein>
    <recommendedName>
        <fullName evidence="2 6">S-formylglutathione hydrolase</fullName>
        <ecNumber evidence="2 6">3.1.2.12</ecNumber>
    </recommendedName>
</protein>
<dbReference type="AlphaFoldDB" id="A0A832H9S5"/>
<comment type="caution">
    <text evidence="9">The sequence shown here is derived from an EMBL/GenBank/DDBJ whole genome shotgun (WGS) entry which is preliminary data.</text>
</comment>
<dbReference type="InterPro" id="IPR014186">
    <property type="entry name" value="S-formylglutathione_hydrol"/>
</dbReference>
<dbReference type="PANTHER" id="PTHR10061">
    <property type="entry name" value="S-FORMYLGLUTATHIONE HYDROLASE"/>
    <property type="match status" value="1"/>
</dbReference>
<feature type="active site" description="Charge relay system" evidence="7">
    <location>
        <position position="260"/>
    </location>
</feature>
<dbReference type="FunFam" id="3.40.50.1820:FF:000002">
    <property type="entry name" value="S-formylglutathione hydrolase"/>
    <property type="match status" value="1"/>
</dbReference>
<dbReference type="SUPFAM" id="SSF53474">
    <property type="entry name" value="alpha/beta-Hydrolases"/>
    <property type="match status" value="1"/>
</dbReference>
<evidence type="ECO:0000256" key="8">
    <source>
        <dbReference type="RuleBase" id="RU363068"/>
    </source>
</evidence>
<dbReference type="EC" id="3.1.2.12" evidence="2 6"/>
<sequence>MLQSPTLISEARSFGGTLSFYKHLSEQCRTEMRFSVYQPPQAASQSVPVLYFLSGLTCTEENFMAKAGAQRLAAEYGLILVVPDTSPRNTGIPGEDDDWDFGTGAGFYVDATQAPWSQHYRMYSYVVEELPALIAEHFPVQSDRQGIFGHSMGGHGALVCALRNPERFQSVSAFAPICAPMQCPWGQKAFSHYLGENREKWTAYDACELLLKAKFPSEILIDQGTADKFLTAQLMPHVFEQACIQVGQPLTLRMQEGYDHSYYFIATFIDDHMRHHAKTLSAR</sequence>
<evidence type="ECO:0000256" key="7">
    <source>
        <dbReference type="PIRSR" id="PIRSR614186-1"/>
    </source>
</evidence>
<evidence type="ECO:0000256" key="1">
    <source>
        <dbReference type="ARBA" id="ARBA00005622"/>
    </source>
</evidence>
<dbReference type="Gene3D" id="3.40.50.1820">
    <property type="entry name" value="alpha/beta hydrolase"/>
    <property type="match status" value="1"/>
</dbReference>
<keyword evidence="3 8" id="KW-0719">Serine esterase</keyword>
<dbReference type="GO" id="GO:0018738">
    <property type="term" value="F:S-formylglutathione hydrolase activity"/>
    <property type="evidence" value="ECO:0007669"/>
    <property type="project" value="UniProtKB-UniRule"/>
</dbReference>
<evidence type="ECO:0000256" key="5">
    <source>
        <dbReference type="ARBA" id="ARBA00047590"/>
    </source>
</evidence>
<gene>
    <name evidence="9" type="primary">fghA</name>
    <name evidence="9" type="ORF">ENR47_11865</name>
</gene>
<evidence type="ECO:0000256" key="3">
    <source>
        <dbReference type="ARBA" id="ARBA00022487"/>
    </source>
</evidence>
<dbReference type="InterPro" id="IPR000801">
    <property type="entry name" value="Esterase-like"/>
</dbReference>
<dbReference type="PANTHER" id="PTHR10061:SF0">
    <property type="entry name" value="S-FORMYLGLUTATHIONE HYDROLASE"/>
    <property type="match status" value="1"/>
</dbReference>
<reference evidence="9" key="1">
    <citation type="journal article" date="2020" name="mSystems">
        <title>Genome- and Community-Level Interaction Insights into Carbon Utilization and Element Cycling Functions of Hydrothermarchaeota in Hydrothermal Sediment.</title>
        <authorList>
            <person name="Zhou Z."/>
            <person name="Liu Y."/>
            <person name="Xu W."/>
            <person name="Pan J."/>
            <person name="Luo Z.H."/>
            <person name="Li M."/>
        </authorList>
    </citation>
    <scope>NUCLEOTIDE SEQUENCE [LARGE SCALE GENOMIC DNA]</scope>
    <source>
        <strain evidence="9">SpSt-402</strain>
    </source>
</reference>
<name>A0A832H9S5_9CYAN</name>
<organism evidence="9">
    <name type="scientific">Oscillatoriales cyanobacterium SpSt-402</name>
    <dbReference type="NCBI Taxonomy" id="2282168"/>
    <lineage>
        <taxon>Bacteria</taxon>
        <taxon>Bacillati</taxon>
        <taxon>Cyanobacteriota</taxon>
        <taxon>Cyanophyceae</taxon>
        <taxon>Oscillatoriophycideae</taxon>
        <taxon>Oscillatoriales</taxon>
    </lineage>
</organism>
<comment type="similarity">
    <text evidence="1 8">Belongs to the esterase D family.</text>
</comment>
<comment type="catalytic activity">
    <reaction evidence="5 8">
        <text>S-formylglutathione + H2O = formate + glutathione + H(+)</text>
        <dbReference type="Rhea" id="RHEA:14961"/>
        <dbReference type="ChEBI" id="CHEBI:15377"/>
        <dbReference type="ChEBI" id="CHEBI:15378"/>
        <dbReference type="ChEBI" id="CHEBI:15740"/>
        <dbReference type="ChEBI" id="CHEBI:57688"/>
        <dbReference type="ChEBI" id="CHEBI:57925"/>
        <dbReference type="EC" id="3.1.2.12"/>
    </reaction>
</comment>
<comment type="function">
    <text evidence="8">Serine hydrolase involved in the detoxification of formaldehyde.</text>
</comment>
<proteinExistence type="inferred from homology"/>
<dbReference type="GO" id="GO:0046294">
    <property type="term" value="P:formaldehyde catabolic process"/>
    <property type="evidence" value="ECO:0007669"/>
    <property type="project" value="InterPro"/>
</dbReference>